<evidence type="ECO:0000313" key="2">
    <source>
        <dbReference type="Proteomes" id="UP000823775"/>
    </source>
</evidence>
<comment type="caution">
    <text evidence="1">The sequence shown here is derived from an EMBL/GenBank/DDBJ whole genome shotgun (WGS) entry which is preliminary data.</text>
</comment>
<evidence type="ECO:0000313" key="1">
    <source>
        <dbReference type="EMBL" id="MCD7468456.1"/>
    </source>
</evidence>
<keyword evidence="2" id="KW-1185">Reference proteome</keyword>
<sequence length="105" mass="11727">MVEGKPVAQLDRSEVDKEILKWKCALIAPGRMVNYGVQGERDGIHRDDRKIRQGSNEEQMSLDLNWINFPSMGNTPIKNTFDVLSVVVGDNQNPPVDKGGTNYIA</sequence>
<proteinExistence type="predicted"/>
<dbReference type="Proteomes" id="UP000823775">
    <property type="component" value="Unassembled WGS sequence"/>
</dbReference>
<dbReference type="EMBL" id="JACEIK010001337">
    <property type="protein sequence ID" value="MCD7468456.1"/>
    <property type="molecule type" value="Genomic_DNA"/>
</dbReference>
<protein>
    <submittedName>
        <fullName evidence="1">Uncharacterized protein</fullName>
    </submittedName>
</protein>
<name>A0ABS8TBV0_DATST</name>
<reference evidence="1 2" key="1">
    <citation type="journal article" date="2021" name="BMC Genomics">
        <title>Datura genome reveals duplications of psychoactive alkaloid biosynthetic genes and high mutation rate following tissue culture.</title>
        <authorList>
            <person name="Rajewski A."/>
            <person name="Carter-House D."/>
            <person name="Stajich J."/>
            <person name="Litt A."/>
        </authorList>
    </citation>
    <scope>NUCLEOTIDE SEQUENCE [LARGE SCALE GENOMIC DNA]</scope>
    <source>
        <strain evidence="1">AR-01</strain>
    </source>
</reference>
<gene>
    <name evidence="1" type="ORF">HAX54_006655</name>
</gene>
<accession>A0ABS8TBV0</accession>
<organism evidence="1 2">
    <name type="scientific">Datura stramonium</name>
    <name type="common">Jimsonweed</name>
    <name type="synonym">Common thornapple</name>
    <dbReference type="NCBI Taxonomy" id="4076"/>
    <lineage>
        <taxon>Eukaryota</taxon>
        <taxon>Viridiplantae</taxon>
        <taxon>Streptophyta</taxon>
        <taxon>Embryophyta</taxon>
        <taxon>Tracheophyta</taxon>
        <taxon>Spermatophyta</taxon>
        <taxon>Magnoliopsida</taxon>
        <taxon>eudicotyledons</taxon>
        <taxon>Gunneridae</taxon>
        <taxon>Pentapetalae</taxon>
        <taxon>asterids</taxon>
        <taxon>lamiids</taxon>
        <taxon>Solanales</taxon>
        <taxon>Solanaceae</taxon>
        <taxon>Solanoideae</taxon>
        <taxon>Datureae</taxon>
        <taxon>Datura</taxon>
    </lineage>
</organism>